<keyword evidence="7" id="KW-0067">ATP-binding</keyword>
<dbReference type="PANTHER" id="PTHR23135:SF4">
    <property type="entry name" value="UDP-N-ACETYLMURAMOYL-L-ALANYL-D-GLUTAMATE--2,6-DIAMINOPIMELATE LIGASE MURE HOMOLOG, CHLOROPLASTIC"/>
    <property type="match status" value="1"/>
</dbReference>
<keyword evidence="2 7" id="KW-0132">Cell division</keyword>
<dbReference type="NCBIfam" id="NF001124">
    <property type="entry name" value="PRK00139.1-2"/>
    <property type="match status" value="1"/>
</dbReference>
<feature type="binding site" evidence="7">
    <location>
        <position position="479"/>
    </location>
    <ligand>
        <name>meso-2,6-diaminopimelate</name>
        <dbReference type="ChEBI" id="CHEBI:57791"/>
    </ligand>
</feature>
<dbReference type="InterPro" id="IPR036615">
    <property type="entry name" value="Mur_ligase_C_dom_sf"/>
</dbReference>
<dbReference type="SUPFAM" id="SSF53244">
    <property type="entry name" value="MurD-like peptide ligases, peptide-binding domain"/>
    <property type="match status" value="1"/>
</dbReference>
<keyword evidence="7 13" id="KW-0436">Ligase</keyword>
<dbReference type="InterPro" id="IPR005761">
    <property type="entry name" value="UDP-N-AcMur-Glu-dNH2Pim_ligase"/>
</dbReference>
<dbReference type="Gene3D" id="3.40.1190.10">
    <property type="entry name" value="Mur-like, catalytic domain"/>
    <property type="match status" value="1"/>
</dbReference>
<dbReference type="EC" id="6.3.2.13" evidence="7"/>
<feature type="binding site" evidence="7">
    <location>
        <position position="30"/>
    </location>
    <ligand>
        <name>UDP-N-acetyl-alpha-D-muramoyl-L-alanyl-D-glutamate</name>
        <dbReference type="ChEBI" id="CHEBI:83900"/>
    </ligand>
</feature>
<name>A0ABN6NAQ7_9BACT</name>
<reference evidence="14" key="1">
    <citation type="journal article" date="2022" name="Int. J. Syst. Evol. Microbiol.">
        <title>Anaeromyxobacter oryzae sp. nov., Anaeromyxobacter diazotrophicus sp. nov. and Anaeromyxobacter paludicola sp. nov., isolated from paddy soils.</title>
        <authorList>
            <person name="Itoh H."/>
            <person name="Xu Z."/>
            <person name="Mise K."/>
            <person name="Masuda Y."/>
            <person name="Ushijima N."/>
            <person name="Hayakawa C."/>
            <person name="Shiratori Y."/>
            <person name="Senoo K."/>
        </authorList>
    </citation>
    <scope>NUCLEOTIDE SEQUENCE [LARGE SCALE GENOMIC DNA]</scope>
    <source>
        <strain evidence="14">Red630</strain>
    </source>
</reference>
<evidence type="ECO:0000256" key="4">
    <source>
        <dbReference type="ARBA" id="ARBA00022984"/>
    </source>
</evidence>
<evidence type="ECO:0000256" key="6">
    <source>
        <dbReference type="ARBA" id="ARBA00023316"/>
    </source>
</evidence>
<evidence type="ECO:0000256" key="2">
    <source>
        <dbReference type="ARBA" id="ARBA00022618"/>
    </source>
</evidence>
<comment type="function">
    <text evidence="7">Catalyzes the addition of meso-diaminopimelic acid to the nucleotide precursor UDP-N-acetylmuramoyl-L-alanyl-D-glutamate (UMAG) in the biosynthesis of bacterial cell-wall peptidoglycan.</text>
</comment>
<keyword evidence="4 7" id="KW-0573">Peptidoglycan synthesis</keyword>
<keyword evidence="6 7" id="KW-0961">Cell wall biogenesis/degradation</keyword>
<feature type="domain" description="Mur ligase C-terminal" evidence="11">
    <location>
        <begin position="338"/>
        <end position="477"/>
    </location>
</feature>
<evidence type="ECO:0000259" key="11">
    <source>
        <dbReference type="Pfam" id="PF02875"/>
    </source>
</evidence>
<feature type="binding site" evidence="7">
    <location>
        <begin position="410"/>
        <end position="413"/>
    </location>
    <ligand>
        <name>meso-2,6-diaminopimelate</name>
        <dbReference type="ChEBI" id="CHEBI:57791"/>
    </ligand>
</feature>
<dbReference type="InterPro" id="IPR035911">
    <property type="entry name" value="MurE/MurF_N"/>
</dbReference>
<dbReference type="GO" id="GO:0016874">
    <property type="term" value="F:ligase activity"/>
    <property type="evidence" value="ECO:0007669"/>
    <property type="project" value="UniProtKB-KW"/>
</dbReference>
<dbReference type="InterPro" id="IPR013221">
    <property type="entry name" value="Mur_ligase_cen"/>
</dbReference>
<evidence type="ECO:0000256" key="9">
    <source>
        <dbReference type="SAM" id="MobiDB-lite"/>
    </source>
</evidence>
<feature type="modified residue" description="N6-carboxylysine" evidence="7">
    <location>
        <position position="218"/>
    </location>
</feature>
<comment type="cofactor">
    <cofactor evidence="7">
        <name>Mg(2+)</name>
        <dbReference type="ChEBI" id="CHEBI:18420"/>
    </cofactor>
</comment>
<sequence length="504" mass="51950">MRLSSVIEGTGARPAGPASDPDVTLVTGDSRRVRPGALFVAVPGTREDGAAYAAAAARAGAVAVLAERPVACGPAALLLVPDAHRALALAAAAFHGRPGDALALAGVTGTKGKTTVTWLVEACARAAGVPLGVVGTVSFRYGEVSRPATHTTPSPEALQAFLAEMRDAGVRAACLEVSSHALAQERVAGLSFRAAGFTNLTRDHLDFHAGFEDYFQAKRRLFFPDPAARGGLAEDGLAVVNAGDDHGARLAAELAQAGRRVWRYGVPGAELRAEGATFSLAGIRARLETPAGAGDLASPLVGSHNVENLLCAAGLALGLGLPLGAVLAGLSASPGAPGRLERISARGVSVFVDYAHTDDALTRTLEALRALRPRRLVALFGCGGDRDRGKRPLMGRAAALGADLVVVTSDNPRTEDPAAIIGEILPGVEATGLPRLEPALALAGGRGYLVVPDRREAIDLAIRAAREGDAVLLAGKGHEDYQIVGTEKRHLDDREEARRALGIP</sequence>
<feature type="binding site" evidence="7">
    <location>
        <position position="186"/>
    </location>
    <ligand>
        <name>UDP-N-acetyl-alpha-D-muramoyl-L-alanyl-D-glutamate</name>
        <dbReference type="ChEBI" id="CHEBI:83900"/>
    </ligand>
</feature>
<proteinExistence type="inferred from homology"/>
<feature type="short sequence motif" description="Meso-diaminopimelate recognition motif" evidence="7">
    <location>
        <begin position="410"/>
        <end position="413"/>
    </location>
</feature>
<evidence type="ECO:0000313" key="14">
    <source>
        <dbReference type="Proteomes" id="UP001162734"/>
    </source>
</evidence>
<dbReference type="Pfam" id="PF08245">
    <property type="entry name" value="Mur_ligase_M"/>
    <property type="match status" value="1"/>
</dbReference>
<keyword evidence="7" id="KW-0547">Nucleotide-binding</keyword>
<protein>
    <recommendedName>
        <fullName evidence="7">UDP-N-acetylmuramoyl-L-alanyl-D-glutamate--2,6-diaminopimelate ligase</fullName>
        <ecNumber evidence="7">6.3.2.13</ecNumber>
    </recommendedName>
    <alternativeName>
        <fullName evidence="7">Meso-A2pm-adding enzyme</fullName>
    </alternativeName>
    <alternativeName>
        <fullName evidence="7">Meso-diaminopimelate-adding enzyme</fullName>
    </alternativeName>
    <alternativeName>
        <fullName evidence="7">UDP-MurNAc-L-Ala-D-Glu:meso-diaminopimelate ligase</fullName>
    </alternativeName>
    <alternativeName>
        <fullName evidence="7">UDP-MurNAc-tripeptide synthetase</fullName>
    </alternativeName>
    <alternativeName>
        <fullName evidence="7">UDP-N-acetylmuramyl-tripeptide synthetase</fullName>
    </alternativeName>
</protein>
<dbReference type="Gene3D" id="3.90.190.20">
    <property type="entry name" value="Mur ligase, C-terminal domain"/>
    <property type="match status" value="1"/>
</dbReference>
<feature type="region of interest" description="Disordered" evidence="9">
    <location>
        <begin position="1"/>
        <end position="27"/>
    </location>
</feature>
<feature type="binding site" evidence="7">
    <location>
        <begin position="109"/>
        <end position="115"/>
    </location>
    <ligand>
        <name>ATP</name>
        <dbReference type="ChEBI" id="CHEBI:30616"/>
    </ligand>
</feature>
<dbReference type="SUPFAM" id="SSF63418">
    <property type="entry name" value="MurE/MurF N-terminal domain"/>
    <property type="match status" value="1"/>
</dbReference>
<evidence type="ECO:0000259" key="12">
    <source>
        <dbReference type="Pfam" id="PF08245"/>
    </source>
</evidence>
<keyword evidence="7" id="KW-0963">Cytoplasm</keyword>
<evidence type="ECO:0000259" key="10">
    <source>
        <dbReference type="Pfam" id="PF01225"/>
    </source>
</evidence>
<evidence type="ECO:0000256" key="1">
    <source>
        <dbReference type="ARBA" id="ARBA00005898"/>
    </source>
</evidence>
<organism evidence="13 14">
    <name type="scientific">Anaeromyxobacter paludicola</name>
    <dbReference type="NCBI Taxonomy" id="2918171"/>
    <lineage>
        <taxon>Bacteria</taxon>
        <taxon>Pseudomonadati</taxon>
        <taxon>Myxococcota</taxon>
        <taxon>Myxococcia</taxon>
        <taxon>Myxococcales</taxon>
        <taxon>Cystobacterineae</taxon>
        <taxon>Anaeromyxobacteraceae</taxon>
        <taxon>Anaeromyxobacter</taxon>
    </lineage>
</organism>
<comment type="subcellular location">
    <subcellularLocation>
        <location evidence="7 8">Cytoplasm</location>
    </subcellularLocation>
</comment>
<dbReference type="EMBL" id="AP025592">
    <property type="protein sequence ID" value="BDG10310.1"/>
    <property type="molecule type" value="Genomic_DNA"/>
</dbReference>
<comment type="PTM">
    <text evidence="7">Carboxylation is probably crucial for Mg(2+) binding and, consequently, for the gamma-phosphate positioning of ATP.</text>
</comment>
<comment type="catalytic activity">
    <reaction evidence="7">
        <text>UDP-N-acetyl-alpha-D-muramoyl-L-alanyl-D-glutamate + meso-2,6-diaminopimelate + ATP = UDP-N-acetyl-alpha-D-muramoyl-L-alanyl-gamma-D-glutamyl-meso-2,6-diaminopimelate + ADP + phosphate + H(+)</text>
        <dbReference type="Rhea" id="RHEA:23676"/>
        <dbReference type="ChEBI" id="CHEBI:15378"/>
        <dbReference type="ChEBI" id="CHEBI:30616"/>
        <dbReference type="ChEBI" id="CHEBI:43474"/>
        <dbReference type="ChEBI" id="CHEBI:57791"/>
        <dbReference type="ChEBI" id="CHEBI:83900"/>
        <dbReference type="ChEBI" id="CHEBI:83905"/>
        <dbReference type="ChEBI" id="CHEBI:456216"/>
        <dbReference type="EC" id="6.3.2.13"/>
    </reaction>
</comment>
<feature type="binding site" evidence="7">
    <location>
        <position position="178"/>
    </location>
    <ligand>
        <name>UDP-N-acetyl-alpha-D-muramoyl-L-alanyl-D-glutamate</name>
        <dbReference type="ChEBI" id="CHEBI:83900"/>
    </ligand>
</feature>
<feature type="binding site" evidence="7">
    <location>
        <position position="184"/>
    </location>
    <ligand>
        <name>UDP-N-acetyl-alpha-D-muramoyl-L-alanyl-D-glutamate</name>
        <dbReference type="ChEBI" id="CHEBI:83900"/>
    </ligand>
</feature>
<comment type="caution">
    <text evidence="7">Lacks conserved residue(s) required for the propagation of feature annotation.</text>
</comment>
<feature type="binding site" evidence="7">
    <location>
        <position position="475"/>
    </location>
    <ligand>
        <name>meso-2,6-diaminopimelate</name>
        <dbReference type="ChEBI" id="CHEBI:57791"/>
    </ligand>
</feature>
<dbReference type="Gene3D" id="3.40.1390.10">
    <property type="entry name" value="MurE/MurF, N-terminal domain"/>
    <property type="match status" value="1"/>
</dbReference>
<evidence type="ECO:0000256" key="7">
    <source>
        <dbReference type="HAMAP-Rule" id="MF_00208"/>
    </source>
</evidence>
<evidence type="ECO:0000256" key="3">
    <source>
        <dbReference type="ARBA" id="ARBA00022960"/>
    </source>
</evidence>
<keyword evidence="14" id="KW-1185">Reference proteome</keyword>
<gene>
    <name evidence="7 13" type="primary">murE</name>
    <name evidence="13" type="ORF">AMPC_34230</name>
</gene>
<dbReference type="RefSeq" id="WP_248342742.1">
    <property type="nucleotide sequence ID" value="NZ_AP025592.1"/>
</dbReference>
<dbReference type="NCBIfam" id="NF001126">
    <property type="entry name" value="PRK00139.1-4"/>
    <property type="match status" value="1"/>
</dbReference>
<dbReference type="Pfam" id="PF01225">
    <property type="entry name" value="Mur_ligase"/>
    <property type="match status" value="1"/>
</dbReference>
<keyword evidence="5 7" id="KW-0131">Cell cycle</keyword>
<dbReference type="Pfam" id="PF02875">
    <property type="entry name" value="Mur_ligase_C"/>
    <property type="match status" value="1"/>
</dbReference>
<feature type="binding site" evidence="7">
    <location>
        <position position="386"/>
    </location>
    <ligand>
        <name>meso-2,6-diaminopimelate</name>
        <dbReference type="ChEBI" id="CHEBI:57791"/>
    </ligand>
</feature>
<accession>A0ABN6NAQ7</accession>
<comment type="similarity">
    <text evidence="1 7">Belongs to the MurCDEF family. MurE subfamily.</text>
</comment>
<dbReference type="InterPro" id="IPR036565">
    <property type="entry name" value="Mur-like_cat_sf"/>
</dbReference>
<dbReference type="NCBIfam" id="TIGR01085">
    <property type="entry name" value="murE"/>
    <property type="match status" value="1"/>
</dbReference>
<keyword evidence="7" id="KW-0460">Magnesium</keyword>
<feature type="domain" description="Mur ligase central" evidence="12">
    <location>
        <begin position="107"/>
        <end position="316"/>
    </location>
</feature>
<keyword evidence="3 7" id="KW-0133">Cell shape</keyword>
<dbReference type="SUPFAM" id="SSF53623">
    <property type="entry name" value="MurD-like peptide ligases, catalytic domain"/>
    <property type="match status" value="1"/>
</dbReference>
<dbReference type="HAMAP" id="MF_00208">
    <property type="entry name" value="MurE"/>
    <property type="match status" value="1"/>
</dbReference>
<dbReference type="PANTHER" id="PTHR23135">
    <property type="entry name" value="MUR LIGASE FAMILY MEMBER"/>
    <property type="match status" value="1"/>
</dbReference>
<evidence type="ECO:0000313" key="13">
    <source>
        <dbReference type="EMBL" id="BDG10310.1"/>
    </source>
</evidence>
<evidence type="ECO:0000256" key="8">
    <source>
        <dbReference type="RuleBase" id="RU004135"/>
    </source>
</evidence>
<dbReference type="Proteomes" id="UP001162734">
    <property type="component" value="Chromosome"/>
</dbReference>
<dbReference type="InterPro" id="IPR000713">
    <property type="entry name" value="Mur_ligase_N"/>
</dbReference>
<feature type="domain" description="Mur ligase N-terminal catalytic" evidence="10">
    <location>
        <begin position="23"/>
        <end position="92"/>
    </location>
</feature>
<dbReference type="InterPro" id="IPR004101">
    <property type="entry name" value="Mur_ligase_C"/>
</dbReference>
<comment type="pathway">
    <text evidence="7 8">Cell wall biogenesis; peptidoglycan biosynthesis.</text>
</comment>
<feature type="binding site" evidence="7">
    <location>
        <begin position="151"/>
        <end position="152"/>
    </location>
    <ligand>
        <name>UDP-N-acetyl-alpha-D-muramoyl-L-alanyl-D-glutamate</name>
        <dbReference type="ChEBI" id="CHEBI:83900"/>
    </ligand>
</feature>
<evidence type="ECO:0000256" key="5">
    <source>
        <dbReference type="ARBA" id="ARBA00023306"/>
    </source>
</evidence>